<dbReference type="Pfam" id="PF17914">
    <property type="entry name" value="HopA1"/>
    <property type="match status" value="1"/>
</dbReference>
<gene>
    <name evidence="1" type="ordered locus">AAur_0541</name>
</gene>
<name>A1R287_PAEAT</name>
<dbReference type="EMBL" id="CP000474">
    <property type="protein sequence ID" value="ABM06268.1"/>
    <property type="molecule type" value="Genomic_DNA"/>
</dbReference>
<reference evidence="1 2" key="1">
    <citation type="journal article" date="2006" name="PLoS Genet.">
        <title>Secrets of soil survival revealed by the genome sequence of Arthrobacter aurescens TC1.</title>
        <authorList>
            <person name="Mongodin E.F."/>
            <person name="Shapir N."/>
            <person name="Daugherty S.C."/>
            <person name="DeBoy R.T."/>
            <person name="Emerson J.B."/>
            <person name="Shvartzbeyn A."/>
            <person name="Radune D."/>
            <person name="Vamathevan J."/>
            <person name="Riggs F."/>
            <person name="Grinberg V."/>
            <person name="Khouri H."/>
            <person name="Wackett L.P."/>
            <person name="Nelson K.E."/>
            <person name="Sadowsky M.J."/>
        </authorList>
    </citation>
    <scope>NUCLEOTIDE SEQUENCE [LARGE SCALE GENOMIC DNA]</scope>
    <source>
        <strain evidence="1 2">TC1</strain>
    </source>
</reference>
<sequence length="310" mass="32684">MEHRVSVDARRLTARIDATTLSATSHSELRSQLAGAIYTHLHVGHPGIETVPGTGHQDLAAALIDAIPHRTVVQAATVQAATVQAASKRTQLGTSVQGVPHQVVELSGVKVLFPAEALVRDPLDEIVGVRVPSWRSRTTPGFLLALGAHGSVNPAAASRLYLSCFTASEALEMWPKILGALAASGLGHQVKTLSSSLAFPRSDAMVIYVSANDSDAAVSLVGPALRSLSARDTPVSVFTHSVGDRLALAMEPKDSRPGYRGLSFGQHRSRVLADALLRASVEKTDLEPAWAVEAQTACINPHQPGYNAGQ</sequence>
<accession>A1R287</accession>
<dbReference type="HOGENOM" id="CLU_927222_0_0_11"/>
<evidence type="ECO:0000313" key="1">
    <source>
        <dbReference type="EMBL" id="ABM06268.1"/>
    </source>
</evidence>
<keyword evidence="2" id="KW-1185">Reference proteome</keyword>
<evidence type="ECO:0000313" key="2">
    <source>
        <dbReference type="Proteomes" id="UP000000637"/>
    </source>
</evidence>
<dbReference type="KEGG" id="aau:AAur_0541"/>
<protein>
    <submittedName>
        <fullName evidence="1">Uncharacterized protein</fullName>
    </submittedName>
</protein>
<dbReference type="InterPro" id="IPR040871">
    <property type="entry name" value="HopA1"/>
</dbReference>
<dbReference type="STRING" id="290340.AAur_0541"/>
<dbReference type="eggNOG" id="ENOG5033WKS">
    <property type="taxonomic scope" value="Bacteria"/>
</dbReference>
<dbReference type="AlphaFoldDB" id="A1R287"/>
<dbReference type="Proteomes" id="UP000000637">
    <property type="component" value="Chromosome"/>
</dbReference>
<proteinExistence type="predicted"/>
<organism evidence="1 2">
    <name type="scientific">Paenarthrobacter aurescens (strain TC1)</name>
    <dbReference type="NCBI Taxonomy" id="290340"/>
    <lineage>
        <taxon>Bacteria</taxon>
        <taxon>Bacillati</taxon>
        <taxon>Actinomycetota</taxon>
        <taxon>Actinomycetes</taxon>
        <taxon>Micrococcales</taxon>
        <taxon>Micrococcaceae</taxon>
        <taxon>Paenarthrobacter</taxon>
    </lineage>
</organism>
<dbReference type="RefSeq" id="WP_011773297.1">
    <property type="nucleotide sequence ID" value="NC_008711.1"/>
</dbReference>